<keyword evidence="2" id="KW-0472">Membrane</keyword>
<comment type="caution">
    <text evidence="3">The sequence shown here is derived from an EMBL/GenBank/DDBJ whole genome shotgun (WGS) entry which is preliminary data.</text>
</comment>
<protein>
    <submittedName>
        <fullName evidence="3">Uncharacterized protein</fullName>
    </submittedName>
</protein>
<keyword evidence="2" id="KW-0812">Transmembrane</keyword>
<keyword evidence="4" id="KW-1185">Reference proteome</keyword>
<evidence type="ECO:0000256" key="1">
    <source>
        <dbReference type="SAM" id="MobiDB-lite"/>
    </source>
</evidence>
<dbReference type="OrthoDB" id="204494at2759"/>
<proteinExistence type="predicted"/>
<sequence length="481" mass="52466">MMAYQGVCGMAAFTAVQPVGRGQRANRGVSSRTSAFVSAMRRGSATSPVLRCRKGLRGQPCALKMSLQDAFAGGFVSVGVLMFLFGMIMSGGKGKSTRASQAKNGALPSAVSDQSENQLELIPSAVRTAVAATDVSPPQSAPSPPQDAFEVTEVAIARSAAASAKAEAKAPKSASAETEMSRGEAAAAVGARPEMLSATSAEAETPAPSESEPAVVSKLAESVQSYDYDETHKHFGRLVADLGYKKVYLASIERLRGLDVWRRNRAYRPMRASAIAQDKINSGWRKSVLPGVISCYECASNGETGILDGQHRRGALMYMAERSEWPESKSVLVEVFQLKNEDQIKELFIEINKAEPVLDVDLPGLSVADEEAKEAINYAVGQLEAQFEMMFKQTIRCRPPHVHADKLRDELFQSDFMGRYNAFTGKEVLESLLRVNSEMAECNYSSWVNKWNGKDYMLKKALKKASDTGFYLGVDRQWMHR</sequence>
<feature type="compositionally biased region" description="Low complexity" evidence="1">
    <location>
        <begin position="166"/>
        <end position="176"/>
    </location>
</feature>
<evidence type="ECO:0000256" key="2">
    <source>
        <dbReference type="SAM" id="Phobius"/>
    </source>
</evidence>
<feature type="region of interest" description="Disordered" evidence="1">
    <location>
        <begin position="95"/>
        <end position="116"/>
    </location>
</feature>
<reference evidence="4" key="1">
    <citation type="journal article" date="2019" name="Nat. Commun.">
        <title>Expansion of phycobilisome linker gene families in mesophilic red algae.</title>
        <authorList>
            <person name="Lee J."/>
            <person name="Kim D."/>
            <person name="Bhattacharya D."/>
            <person name="Yoon H.S."/>
        </authorList>
    </citation>
    <scope>NUCLEOTIDE SEQUENCE [LARGE SCALE GENOMIC DNA]</scope>
    <source>
        <strain evidence="4">CCMP 1328</strain>
    </source>
</reference>
<dbReference type="EMBL" id="VRMN01000007">
    <property type="protein sequence ID" value="KAA8493235.1"/>
    <property type="molecule type" value="Genomic_DNA"/>
</dbReference>
<gene>
    <name evidence="3" type="ORF">FVE85_8680</name>
</gene>
<feature type="region of interest" description="Disordered" evidence="1">
    <location>
        <begin position="166"/>
        <end position="216"/>
    </location>
</feature>
<organism evidence="3 4">
    <name type="scientific">Porphyridium purpureum</name>
    <name type="common">Red alga</name>
    <name type="synonym">Porphyridium cruentum</name>
    <dbReference type="NCBI Taxonomy" id="35688"/>
    <lineage>
        <taxon>Eukaryota</taxon>
        <taxon>Rhodophyta</taxon>
        <taxon>Bangiophyceae</taxon>
        <taxon>Porphyridiales</taxon>
        <taxon>Porphyridiaceae</taxon>
        <taxon>Porphyridium</taxon>
    </lineage>
</organism>
<evidence type="ECO:0000313" key="4">
    <source>
        <dbReference type="Proteomes" id="UP000324585"/>
    </source>
</evidence>
<feature type="transmembrane region" description="Helical" evidence="2">
    <location>
        <begin position="70"/>
        <end position="88"/>
    </location>
</feature>
<dbReference type="AlphaFoldDB" id="A0A5J4YPW0"/>
<name>A0A5J4YPW0_PORPP</name>
<dbReference type="Proteomes" id="UP000324585">
    <property type="component" value="Unassembled WGS sequence"/>
</dbReference>
<accession>A0A5J4YPW0</accession>
<feature type="compositionally biased region" description="Low complexity" evidence="1">
    <location>
        <begin position="197"/>
        <end position="214"/>
    </location>
</feature>
<evidence type="ECO:0000313" key="3">
    <source>
        <dbReference type="EMBL" id="KAA8493235.1"/>
    </source>
</evidence>
<keyword evidence="2" id="KW-1133">Transmembrane helix</keyword>